<keyword evidence="2" id="KW-1185">Reference proteome</keyword>
<evidence type="ECO:0000313" key="2">
    <source>
        <dbReference type="Proteomes" id="UP000246569"/>
    </source>
</evidence>
<dbReference type="EMBL" id="QGTJ01000003">
    <property type="protein sequence ID" value="PWV63480.1"/>
    <property type="molecule type" value="Genomic_DNA"/>
</dbReference>
<evidence type="ECO:0000313" key="1">
    <source>
        <dbReference type="EMBL" id="PWV63480.1"/>
    </source>
</evidence>
<protein>
    <recommendedName>
        <fullName evidence="3">Phosphoglycerate mutase</fullName>
    </recommendedName>
</protein>
<dbReference type="RefSeq" id="WP_110017959.1">
    <property type="nucleotide sequence ID" value="NZ_QGTJ01000003.1"/>
</dbReference>
<dbReference type="AlphaFoldDB" id="A0A317MXL6"/>
<accession>A0A317MXL6</accession>
<dbReference type="OrthoDB" id="5295974at2"/>
<dbReference type="Proteomes" id="UP000246569">
    <property type="component" value="Unassembled WGS sequence"/>
</dbReference>
<organism evidence="1 2">
    <name type="scientific">Plasticicumulans acidivorans</name>
    <dbReference type="NCBI Taxonomy" id="886464"/>
    <lineage>
        <taxon>Bacteria</taxon>
        <taxon>Pseudomonadati</taxon>
        <taxon>Pseudomonadota</taxon>
        <taxon>Gammaproteobacteria</taxon>
        <taxon>Candidatus Competibacteraceae</taxon>
        <taxon>Plasticicumulans</taxon>
    </lineage>
</organism>
<sequence length="340" mass="37140">MSMQLTLLIPGLLPVWETADGLLKPPQPHAPALRRLLRRSQVTAGSGSLERALFRLFGWQGDGEPPVAAVTARADGLDAACWMRADPVHLIADLHGVRLLDATVLQPESIEARQFAEAFDRTYAPEGLQLLTPHPARWYLRLGQPPRMQTTALPAALGRDIRTLLPVGDDASVWNGRATEVQMLFYDQPANIERERRRQPIVSGLWFWGAGAQPDALQAPACALYADEITARGLARCSASACNPQPATWQALQEAAGDEAAVCVVLDGLRHCEGSEDIGGWQLAVEALERDWFAPLAAALGRRQLTRLTLDTGGETYSVAAADLWKFWRRGPAACRRFSG</sequence>
<evidence type="ECO:0008006" key="3">
    <source>
        <dbReference type="Google" id="ProtNLM"/>
    </source>
</evidence>
<dbReference type="InterPro" id="IPR016631">
    <property type="entry name" value="Regulatory_RpfE"/>
</dbReference>
<proteinExistence type="predicted"/>
<gene>
    <name evidence="1" type="ORF">C7443_103411</name>
</gene>
<name>A0A317MXL6_9GAMM</name>
<reference evidence="1 2" key="1">
    <citation type="submission" date="2018-05" db="EMBL/GenBank/DDBJ databases">
        <title>Genomic Encyclopedia of Type Strains, Phase IV (KMG-IV): sequencing the most valuable type-strain genomes for metagenomic binning, comparative biology and taxonomic classification.</title>
        <authorList>
            <person name="Goeker M."/>
        </authorList>
    </citation>
    <scope>NUCLEOTIDE SEQUENCE [LARGE SCALE GENOMIC DNA]</scope>
    <source>
        <strain evidence="1 2">DSM 23606</strain>
    </source>
</reference>
<comment type="caution">
    <text evidence="1">The sequence shown here is derived from an EMBL/GenBank/DDBJ whole genome shotgun (WGS) entry which is preliminary data.</text>
</comment>
<dbReference type="PIRSF" id="PIRSF015283">
    <property type="entry name" value="Regulatory_RpfE"/>
    <property type="match status" value="1"/>
</dbReference>